<reference evidence="1 2" key="1">
    <citation type="journal article" date="2013" name="Genome Announc.">
        <title>Draft genome sequence of MKD8, a conjugal recipient Mycobacterium smegmatis strain.</title>
        <authorList>
            <person name="Gray T.A."/>
            <person name="Palumbo M.J."/>
            <person name="Derbyshire K.M."/>
        </authorList>
    </citation>
    <scope>NUCLEOTIDE SEQUENCE [LARGE SCALE GENOMIC DNA]</scope>
    <source>
        <strain evidence="1 2">MKD8</strain>
    </source>
</reference>
<evidence type="ECO:0000313" key="2">
    <source>
        <dbReference type="Proteomes" id="UP000011200"/>
    </source>
</evidence>
<organism evidence="1 2">
    <name type="scientific">Mycolicibacterium smegmatis (strain MKD8)</name>
    <name type="common">Mycobacterium smegmatis</name>
    <dbReference type="NCBI Taxonomy" id="1214915"/>
    <lineage>
        <taxon>Bacteria</taxon>
        <taxon>Bacillati</taxon>
        <taxon>Actinomycetota</taxon>
        <taxon>Actinomycetes</taxon>
        <taxon>Mycobacteriales</taxon>
        <taxon>Mycobacteriaceae</taxon>
        <taxon>Mycolicibacterium</taxon>
    </lineage>
</organism>
<accession>A0A2U9PKI9</accession>
<protein>
    <submittedName>
        <fullName evidence="1">Uncharacterized protein</fullName>
    </submittedName>
</protein>
<dbReference type="EMBL" id="CP027541">
    <property type="protein sequence ID" value="AWT52252.1"/>
    <property type="molecule type" value="Genomic_DNA"/>
</dbReference>
<reference evidence="2" key="2">
    <citation type="submission" date="2018-03" db="EMBL/GenBank/DDBJ databases">
        <authorList>
            <person name="Derbyshire K."/>
            <person name="Gray T.A."/>
            <person name="Champion M."/>
        </authorList>
    </citation>
    <scope>NUCLEOTIDE SEQUENCE [LARGE SCALE GENOMIC DNA]</scope>
    <source>
        <strain evidence="2">MKD8</strain>
    </source>
</reference>
<evidence type="ECO:0000313" key="1">
    <source>
        <dbReference type="EMBL" id="AWT52252.1"/>
    </source>
</evidence>
<dbReference type="AlphaFoldDB" id="A0A2U9PKI9"/>
<dbReference type="Proteomes" id="UP000011200">
    <property type="component" value="Chromosome"/>
</dbReference>
<sequence>MCRGILGTVVATQGDGPYDEASFDDFLTECGIQARVVVGDDDEAPPVAIFGSEAWDEDDVDTLWAQTSGENIRVYSQELVLASMAIGSSIFDYHNDLAALIAGHPALERFYYTRPEPEAVAFPAPATTPLAGSQRKLIVNFETGTWPASGALGEMGYRVGRSGLPATLRRSILEGVLQVELVAASPATNAYVRDWGPPNSRRRLQKMVNSIAAFAPETLGGEQGTSPRQ</sequence>
<gene>
    <name evidence="1" type="ORF">D806_012640</name>
</gene>
<proteinExistence type="predicted"/>
<name>A0A2U9PKI9_MYCSE</name>